<evidence type="ECO:0000256" key="3">
    <source>
        <dbReference type="ARBA" id="ARBA00023163"/>
    </source>
</evidence>
<evidence type="ECO:0000313" key="7">
    <source>
        <dbReference type="EMBL" id="RZU53848.1"/>
    </source>
</evidence>
<dbReference type="InterPro" id="IPR036388">
    <property type="entry name" value="WH-like_DNA-bd_sf"/>
</dbReference>
<dbReference type="PANTHER" id="PTHR44688">
    <property type="entry name" value="DNA-BINDING TRANSCRIPTIONAL ACTIVATOR DEVR_DOSR"/>
    <property type="match status" value="1"/>
</dbReference>
<keyword evidence="5" id="KW-0812">Transmembrane</keyword>
<dbReference type="InterPro" id="IPR025698">
    <property type="entry name" value="2TM_dom"/>
</dbReference>
<keyword evidence="3" id="KW-0804">Transcription</keyword>
<keyword evidence="2" id="KW-0238">DNA-binding</keyword>
<dbReference type="GO" id="GO:0003677">
    <property type="term" value="F:DNA binding"/>
    <property type="evidence" value="ECO:0007669"/>
    <property type="project" value="UniProtKB-KW"/>
</dbReference>
<dbReference type="PANTHER" id="PTHR44688:SF16">
    <property type="entry name" value="DNA-BINDING TRANSCRIPTIONAL ACTIVATOR DEVR_DOSR"/>
    <property type="match status" value="1"/>
</dbReference>
<dbReference type="Gene3D" id="1.10.10.10">
    <property type="entry name" value="Winged helix-like DNA-binding domain superfamily/Winged helix DNA-binding domain"/>
    <property type="match status" value="1"/>
</dbReference>
<feature type="region of interest" description="Disordered" evidence="4">
    <location>
        <begin position="221"/>
        <end position="247"/>
    </location>
</feature>
<organism evidence="7 8">
    <name type="scientific">Krasilnikovia cinnamomea</name>
    <dbReference type="NCBI Taxonomy" id="349313"/>
    <lineage>
        <taxon>Bacteria</taxon>
        <taxon>Bacillati</taxon>
        <taxon>Actinomycetota</taxon>
        <taxon>Actinomycetes</taxon>
        <taxon>Micromonosporales</taxon>
        <taxon>Micromonosporaceae</taxon>
        <taxon>Krasilnikovia</taxon>
    </lineage>
</organism>
<dbReference type="InterPro" id="IPR012551">
    <property type="entry name" value="DUF1707_SHOCT-like"/>
</dbReference>
<keyword evidence="5" id="KW-1133">Transmembrane helix</keyword>
<evidence type="ECO:0000259" key="6">
    <source>
        <dbReference type="PROSITE" id="PS50043"/>
    </source>
</evidence>
<dbReference type="Proteomes" id="UP000292564">
    <property type="component" value="Unassembled WGS sequence"/>
</dbReference>
<dbReference type="AlphaFoldDB" id="A0A4Q7ZRR3"/>
<dbReference type="Pfam" id="PF13239">
    <property type="entry name" value="2TM"/>
    <property type="match status" value="1"/>
</dbReference>
<evidence type="ECO:0000256" key="4">
    <source>
        <dbReference type="SAM" id="MobiDB-lite"/>
    </source>
</evidence>
<reference evidence="7 8" key="1">
    <citation type="submission" date="2019-02" db="EMBL/GenBank/DDBJ databases">
        <title>Sequencing the genomes of 1000 actinobacteria strains.</title>
        <authorList>
            <person name="Klenk H.-P."/>
        </authorList>
    </citation>
    <scope>NUCLEOTIDE SEQUENCE [LARGE SCALE GENOMIC DNA]</scope>
    <source>
        <strain evidence="7 8">DSM 45162</strain>
    </source>
</reference>
<feature type="transmembrane region" description="Helical" evidence="5">
    <location>
        <begin position="114"/>
        <end position="133"/>
    </location>
</feature>
<proteinExistence type="predicted"/>
<dbReference type="Pfam" id="PF08044">
    <property type="entry name" value="DUF1707"/>
    <property type="match status" value="1"/>
</dbReference>
<dbReference type="InterPro" id="IPR016032">
    <property type="entry name" value="Sig_transdc_resp-reg_C-effctor"/>
</dbReference>
<protein>
    <submittedName>
        <fullName evidence="7">2TM domain-containing protein</fullName>
    </submittedName>
</protein>
<feature type="region of interest" description="Disordered" evidence="4">
    <location>
        <begin position="137"/>
        <end position="165"/>
    </location>
</feature>
<dbReference type="CDD" id="cd06170">
    <property type="entry name" value="LuxR_C_like"/>
    <property type="match status" value="1"/>
</dbReference>
<dbReference type="Pfam" id="PF00196">
    <property type="entry name" value="GerE"/>
    <property type="match status" value="1"/>
</dbReference>
<feature type="transmembrane region" description="Helical" evidence="5">
    <location>
        <begin position="74"/>
        <end position="94"/>
    </location>
</feature>
<evidence type="ECO:0000256" key="2">
    <source>
        <dbReference type="ARBA" id="ARBA00023125"/>
    </source>
</evidence>
<keyword evidence="8" id="KW-1185">Reference proteome</keyword>
<comment type="caution">
    <text evidence="7">The sequence shown here is derived from an EMBL/GenBank/DDBJ whole genome shotgun (WGS) entry which is preliminary data.</text>
</comment>
<dbReference type="SUPFAM" id="SSF46894">
    <property type="entry name" value="C-terminal effector domain of the bipartite response regulators"/>
    <property type="match status" value="1"/>
</dbReference>
<accession>A0A4Q7ZRR3</accession>
<name>A0A4Q7ZRR3_9ACTN</name>
<feature type="compositionally biased region" description="Gly residues" evidence="4">
    <location>
        <begin position="235"/>
        <end position="247"/>
    </location>
</feature>
<keyword evidence="5" id="KW-0472">Membrane</keyword>
<keyword evidence="1" id="KW-0805">Transcription regulation</keyword>
<dbReference type="SMART" id="SM00421">
    <property type="entry name" value="HTH_LUXR"/>
    <property type="match status" value="1"/>
</dbReference>
<dbReference type="PRINTS" id="PR00038">
    <property type="entry name" value="HTHLUXR"/>
</dbReference>
<evidence type="ECO:0000256" key="5">
    <source>
        <dbReference type="SAM" id="Phobius"/>
    </source>
</evidence>
<gene>
    <name evidence="7" type="ORF">EV385_5782</name>
</gene>
<dbReference type="EMBL" id="SHKY01000001">
    <property type="protein sequence ID" value="RZU53848.1"/>
    <property type="molecule type" value="Genomic_DNA"/>
</dbReference>
<evidence type="ECO:0000313" key="8">
    <source>
        <dbReference type="Proteomes" id="UP000292564"/>
    </source>
</evidence>
<dbReference type="PROSITE" id="PS50043">
    <property type="entry name" value="HTH_LUXR_2"/>
    <property type="match status" value="1"/>
</dbReference>
<evidence type="ECO:0000256" key="1">
    <source>
        <dbReference type="ARBA" id="ARBA00023015"/>
    </source>
</evidence>
<dbReference type="InterPro" id="IPR000792">
    <property type="entry name" value="Tscrpt_reg_LuxR_C"/>
</dbReference>
<sequence>MNGVDDHYRISDDDRSAAIGELGAHRAAGRLSGDELLARTAAVRRARTRADLRTVLGDLPEVDRPWRRAWRDRGWRAHAGVFAVLTTATILLWLGVRDRDPLPRDYGADYWWPLWLALLWAALLLLHYVVVGVRRAPRGPAHTPPASRTEPGSTEPGSTEPGADLLSGLTAREREVLAMIGQGYANKDIARALFISERTARTHVSNILRKLDLSSRTQAALVASGTPPARPAGAGRAGGGADQDGVP</sequence>
<dbReference type="GO" id="GO:0006355">
    <property type="term" value="P:regulation of DNA-templated transcription"/>
    <property type="evidence" value="ECO:0007669"/>
    <property type="project" value="InterPro"/>
</dbReference>
<feature type="domain" description="HTH luxR-type" evidence="6">
    <location>
        <begin position="162"/>
        <end position="227"/>
    </location>
</feature>